<protein>
    <submittedName>
        <fullName evidence="2">Uncharacterized protein</fullName>
    </submittedName>
</protein>
<organism evidence="2 3">
    <name type="scientific">Jatropha curcas</name>
    <name type="common">Barbados nut</name>
    <dbReference type="NCBI Taxonomy" id="180498"/>
    <lineage>
        <taxon>Eukaryota</taxon>
        <taxon>Viridiplantae</taxon>
        <taxon>Streptophyta</taxon>
        <taxon>Embryophyta</taxon>
        <taxon>Tracheophyta</taxon>
        <taxon>Spermatophyta</taxon>
        <taxon>Magnoliopsida</taxon>
        <taxon>eudicotyledons</taxon>
        <taxon>Gunneridae</taxon>
        <taxon>Pentapetalae</taxon>
        <taxon>rosids</taxon>
        <taxon>fabids</taxon>
        <taxon>Malpighiales</taxon>
        <taxon>Euphorbiaceae</taxon>
        <taxon>Crotonoideae</taxon>
        <taxon>Jatropheae</taxon>
        <taxon>Jatropha</taxon>
    </lineage>
</organism>
<evidence type="ECO:0000313" key="2">
    <source>
        <dbReference type="EMBL" id="KDP33123.1"/>
    </source>
</evidence>
<feature type="compositionally biased region" description="Basic residues" evidence="1">
    <location>
        <begin position="36"/>
        <end position="49"/>
    </location>
</feature>
<feature type="region of interest" description="Disordered" evidence="1">
    <location>
        <begin position="35"/>
        <end position="64"/>
    </location>
</feature>
<dbReference type="Proteomes" id="UP000027138">
    <property type="component" value="Unassembled WGS sequence"/>
</dbReference>
<feature type="compositionally biased region" description="Polar residues" evidence="1">
    <location>
        <begin position="77"/>
        <end position="86"/>
    </location>
</feature>
<evidence type="ECO:0000256" key="1">
    <source>
        <dbReference type="SAM" id="MobiDB-lite"/>
    </source>
</evidence>
<dbReference type="AlphaFoldDB" id="A0A067KDN1"/>
<feature type="compositionally biased region" description="Polar residues" evidence="1">
    <location>
        <begin position="12"/>
        <end position="21"/>
    </location>
</feature>
<feature type="region of interest" description="Disordered" evidence="1">
    <location>
        <begin position="1"/>
        <end position="21"/>
    </location>
</feature>
<accession>A0A067KDN1</accession>
<reference evidence="2 3" key="1">
    <citation type="journal article" date="2014" name="PLoS ONE">
        <title>Global Analysis of Gene Expression Profiles in Physic Nut (Jatropha curcas L.) Seedlings Exposed to Salt Stress.</title>
        <authorList>
            <person name="Zhang L."/>
            <person name="Zhang C."/>
            <person name="Wu P."/>
            <person name="Chen Y."/>
            <person name="Li M."/>
            <person name="Jiang H."/>
            <person name="Wu G."/>
        </authorList>
    </citation>
    <scope>NUCLEOTIDE SEQUENCE [LARGE SCALE GENOMIC DNA]</scope>
    <source>
        <strain evidence="3">cv. GZQX0401</strain>
        <tissue evidence="2">Young leaves</tissue>
    </source>
</reference>
<sequence length="187" mass="20430">MHAPGLIEHATGRQTSQTTPTMPHTIATVAHAIRSGTHHSGRHKPKTPKSSKSGTSQSGASQFKPSEVAHLLKWRTSQSGASQLSPLKNAPPEVEHPNLNGPKWHTSRSGASQFNPFKESTSRSGAFQKLNRLKCRTHSSVGVILMAHLEAIPYGASHSVFHRPKNNLPKWSISEIKSIKVSYSFIH</sequence>
<feature type="compositionally biased region" description="Polar residues" evidence="1">
    <location>
        <begin position="107"/>
        <end position="120"/>
    </location>
</feature>
<evidence type="ECO:0000313" key="3">
    <source>
        <dbReference type="Proteomes" id="UP000027138"/>
    </source>
</evidence>
<keyword evidence="3" id="KW-1185">Reference proteome</keyword>
<feature type="compositionally biased region" description="Low complexity" evidence="1">
    <location>
        <begin position="50"/>
        <end position="62"/>
    </location>
</feature>
<dbReference type="EMBL" id="KK914560">
    <property type="protein sequence ID" value="KDP33123.1"/>
    <property type="molecule type" value="Genomic_DNA"/>
</dbReference>
<name>A0A067KDN1_JATCU</name>
<feature type="region of interest" description="Disordered" evidence="1">
    <location>
        <begin position="77"/>
        <end position="120"/>
    </location>
</feature>
<gene>
    <name evidence="2" type="ORF">JCGZ_13570</name>
</gene>
<proteinExistence type="predicted"/>